<dbReference type="GO" id="GO:0005829">
    <property type="term" value="C:cytosol"/>
    <property type="evidence" value="ECO:0007669"/>
    <property type="project" value="TreeGrafter"/>
</dbReference>
<dbReference type="PANTHER" id="PTHR30283">
    <property type="entry name" value="PEROXIDE STRESS RESPONSE PROTEIN YAAA"/>
    <property type="match status" value="1"/>
</dbReference>
<reference evidence="2" key="4">
    <citation type="submission" date="2023-08" db="EMBL/GenBank/DDBJ databases">
        <authorList>
            <person name="Guima S.E.S."/>
            <person name="Martins L.F."/>
            <person name="Silva A.M."/>
            <person name="Setubal J.C."/>
        </authorList>
    </citation>
    <scope>NUCLEOTIDE SEQUENCE</scope>
    <source>
        <strain evidence="2">ZC4RG45</strain>
    </source>
</reference>
<dbReference type="EMBL" id="QGUI02000053">
    <property type="protein sequence ID" value="MFO7191841.1"/>
    <property type="molecule type" value="Genomic_DNA"/>
</dbReference>
<accession>A0A2W4KSA5</accession>
<reference evidence="2" key="1">
    <citation type="submission" date="2018-05" db="EMBL/GenBank/DDBJ databases">
        <authorList>
            <person name="Moura L."/>
            <person name="Setubal J.C."/>
        </authorList>
    </citation>
    <scope>NUCLEOTIDE SEQUENCE</scope>
    <source>
        <strain evidence="2">ZC4RG45</strain>
    </source>
</reference>
<feature type="region of interest" description="Disordered" evidence="1">
    <location>
        <begin position="1"/>
        <end position="24"/>
    </location>
</feature>
<dbReference type="GO" id="GO:0033194">
    <property type="term" value="P:response to hydroperoxide"/>
    <property type="evidence" value="ECO:0007669"/>
    <property type="project" value="TreeGrafter"/>
</dbReference>
<proteinExistence type="predicted"/>
<dbReference type="AlphaFoldDB" id="A0A2W4KSA5"/>
<sequence length="245" mass="25663">MLIMLPPSESKSSGSGGTDGAPLDLDVLSAPELTPTRRKLIDTVVELAADVPASRAALGLSAKQDAEIAKNAQLWTSPTAPALSRYTGVLYDALGAKNFDRAQRARAEQRLAIASALFGVLRPSDPIPSYRLSASSKLPGVGSLRTLWRPALTPVLAALPEPVLDLRSGGYAALAPMPQAVTVRVVGPDGRTVSHFNKAYKGRLAAVLATSPRAAGTVDDVVSIARSAGLDLRRTGERELELHTG</sequence>
<evidence type="ECO:0000313" key="3">
    <source>
        <dbReference type="EMBL" id="PZM91399.1"/>
    </source>
</evidence>
<dbReference type="Proteomes" id="UP000249324">
    <property type="component" value="Unassembled WGS sequence"/>
</dbReference>
<reference evidence="2 4" key="3">
    <citation type="journal article" date="2021" name="BMC Genomics">
        <title>Genome-resolved metagenome and metatranscriptome analyses of thermophilic composting reveal key bacterial players and their metabolic interactions.</title>
        <authorList>
            <person name="Braga L.P.P."/>
            <person name="Pereira R.V."/>
            <person name="Martins L.F."/>
            <person name="Moura L.M.S."/>
            <person name="Sanchez F.B."/>
            <person name="Patane J.S.L."/>
            <person name="da Silva A.M."/>
            <person name="Setubal J.C."/>
        </authorList>
    </citation>
    <scope>NUCLEOTIDE SEQUENCE [LARGE SCALE GENOMIC DNA]</scope>
    <source>
        <strain evidence="2">ZC4RG45</strain>
    </source>
</reference>
<name>A0A2W4KSA5_9PSEU</name>
<comment type="caution">
    <text evidence="3">The sequence shown here is derived from an EMBL/GenBank/DDBJ whole genome shotgun (WGS) entry which is preliminary data.</text>
</comment>
<dbReference type="Pfam" id="PF03883">
    <property type="entry name" value="H2O2_YaaD"/>
    <property type="match status" value="1"/>
</dbReference>
<dbReference type="PANTHER" id="PTHR30283:SF4">
    <property type="entry name" value="PEROXIDE STRESS RESISTANCE PROTEIN YAAA"/>
    <property type="match status" value="1"/>
</dbReference>
<evidence type="ECO:0000313" key="4">
    <source>
        <dbReference type="Proteomes" id="UP000249324"/>
    </source>
</evidence>
<evidence type="ECO:0000313" key="2">
    <source>
        <dbReference type="EMBL" id="MFO7191841.1"/>
    </source>
</evidence>
<organism evidence="3">
    <name type="scientific">Thermocrispum agreste</name>
    <dbReference type="NCBI Taxonomy" id="37925"/>
    <lineage>
        <taxon>Bacteria</taxon>
        <taxon>Bacillati</taxon>
        <taxon>Actinomycetota</taxon>
        <taxon>Actinomycetes</taxon>
        <taxon>Pseudonocardiales</taxon>
        <taxon>Pseudonocardiaceae</taxon>
        <taxon>Thermocrispum</taxon>
    </lineage>
</organism>
<dbReference type="STRING" id="1111738.GCA_000427905_00634"/>
<dbReference type="InterPro" id="IPR005583">
    <property type="entry name" value="YaaA"/>
</dbReference>
<gene>
    <name evidence="2" type="ORF">DIU77_006315</name>
    <name evidence="3" type="ORF">DIU77_16825</name>
</gene>
<evidence type="ECO:0000256" key="1">
    <source>
        <dbReference type="SAM" id="MobiDB-lite"/>
    </source>
</evidence>
<dbReference type="EMBL" id="QGUI01000769">
    <property type="protein sequence ID" value="PZM91399.1"/>
    <property type="molecule type" value="Genomic_DNA"/>
</dbReference>
<protein>
    <submittedName>
        <fullName evidence="3">Peroxide stress protein YaaA</fullName>
    </submittedName>
</protein>
<reference evidence="3" key="2">
    <citation type="submission" date="2018-05" db="EMBL/GenBank/DDBJ databases">
        <authorList>
            <person name="Lanie J.A."/>
            <person name="Ng W.-L."/>
            <person name="Kazmierczak K.M."/>
            <person name="Andrzejewski T.M."/>
            <person name="Davidsen T.M."/>
            <person name="Wayne K.J."/>
            <person name="Tettelin H."/>
            <person name="Glass J.I."/>
            <person name="Rusch D."/>
            <person name="Podicherti R."/>
            <person name="Tsui H.-C.T."/>
            <person name="Winkler M.E."/>
        </authorList>
    </citation>
    <scope>NUCLEOTIDE SEQUENCE</scope>
    <source>
        <strain evidence="3">ZC4RG45</strain>
    </source>
</reference>